<keyword evidence="2" id="KW-1185">Reference proteome</keyword>
<organism evidence="1 2">
    <name type="scientific">Pseudomonas asplenii</name>
    <dbReference type="NCBI Taxonomy" id="53407"/>
    <lineage>
        <taxon>Bacteria</taxon>
        <taxon>Pseudomonadati</taxon>
        <taxon>Pseudomonadota</taxon>
        <taxon>Gammaproteobacteria</taxon>
        <taxon>Pseudomonadales</taxon>
        <taxon>Pseudomonadaceae</taxon>
        <taxon>Pseudomonas</taxon>
    </lineage>
</organism>
<dbReference type="GeneID" id="300209288"/>
<dbReference type="EMBL" id="LT629777">
    <property type="protein sequence ID" value="SDT20117.1"/>
    <property type="molecule type" value="Genomic_DNA"/>
</dbReference>
<dbReference type="AlphaFoldDB" id="A0A1H1YFA2"/>
<protein>
    <submittedName>
        <fullName evidence="1">Uncharacterized protein</fullName>
    </submittedName>
</protein>
<name>A0A1H1YFA2_9PSED</name>
<gene>
    <name evidence="1" type="ORF">SAMN05216598_4396</name>
</gene>
<evidence type="ECO:0000313" key="1">
    <source>
        <dbReference type="EMBL" id="SDT20117.1"/>
    </source>
</evidence>
<accession>A0A1H1YFA2</accession>
<proteinExistence type="predicted"/>
<dbReference type="Proteomes" id="UP000199524">
    <property type="component" value="Chromosome I"/>
</dbReference>
<reference evidence="2" key="1">
    <citation type="submission" date="2016-10" db="EMBL/GenBank/DDBJ databases">
        <authorList>
            <person name="Varghese N."/>
            <person name="Submissions S."/>
        </authorList>
    </citation>
    <scope>NUCLEOTIDE SEQUENCE [LARGE SCALE GENOMIC DNA]</scope>
    <source>
        <strain evidence="2">ATCC 23835</strain>
    </source>
</reference>
<sequence>MDRDWVKDLIENFSSATIGDMDIPKLIHDKHLNTPNRLFKIRACGEFALKNLAEKTLYLSVANGFNDPYDTAFWVDL</sequence>
<dbReference type="RefSeq" id="WP_232000372.1">
    <property type="nucleotide sequence ID" value="NZ_LT629777.1"/>
</dbReference>
<evidence type="ECO:0000313" key="2">
    <source>
        <dbReference type="Proteomes" id="UP000199524"/>
    </source>
</evidence>